<comment type="caution">
    <text evidence="1">The sequence shown here is derived from an EMBL/GenBank/DDBJ whole genome shotgun (WGS) entry which is preliminary data.</text>
</comment>
<dbReference type="Proteomes" id="UP000054632">
    <property type="component" value="Unassembled WGS sequence"/>
</dbReference>
<reference evidence="1 2" key="1">
    <citation type="submission" date="2015-01" db="EMBL/GenBank/DDBJ databases">
        <title>Evolution of Trichinella species and genotypes.</title>
        <authorList>
            <person name="Korhonen P.K."/>
            <person name="Edoardo P."/>
            <person name="Giuseppe L.R."/>
            <person name="Gasser R.B."/>
        </authorList>
    </citation>
    <scope>NUCLEOTIDE SEQUENCE [LARGE SCALE GENOMIC DNA]</scope>
    <source>
        <strain evidence="1">ISS13</strain>
    </source>
</reference>
<proteinExistence type="predicted"/>
<accession>A0A0V1F0U2</accession>
<protein>
    <submittedName>
        <fullName evidence="1">Uncharacterized protein</fullName>
    </submittedName>
</protein>
<dbReference type="EMBL" id="JYDR01000001">
    <property type="protein sequence ID" value="KRY79576.1"/>
    <property type="molecule type" value="Genomic_DNA"/>
</dbReference>
<evidence type="ECO:0000313" key="2">
    <source>
        <dbReference type="Proteomes" id="UP000054632"/>
    </source>
</evidence>
<gene>
    <name evidence="1" type="ORF">T4A_9125</name>
</gene>
<name>A0A0V1F0U2_TRIPS</name>
<organism evidence="1 2">
    <name type="scientific">Trichinella pseudospiralis</name>
    <name type="common">Parasitic roundworm</name>
    <dbReference type="NCBI Taxonomy" id="6337"/>
    <lineage>
        <taxon>Eukaryota</taxon>
        <taxon>Metazoa</taxon>
        <taxon>Ecdysozoa</taxon>
        <taxon>Nematoda</taxon>
        <taxon>Enoplea</taxon>
        <taxon>Dorylaimia</taxon>
        <taxon>Trichinellida</taxon>
        <taxon>Trichinellidae</taxon>
        <taxon>Trichinella</taxon>
    </lineage>
</organism>
<sequence length="248" mass="27798">MARLAECIVKNLLLQPMDYGRRGTCMCILYLTDTEPIRPRLVPGQADFALSPAWKRCHAEPTPATRRRDILGSDRPPVVNIEGNDCVCGRALLCCKGNVNESDFRKGGTHCEHHHRNSLGGKRCERGVSGETWVGRTVGVSSRARKPPATIHRHKDLTDITKLIHIKSCFSGPVMKVVKGGLTICSANYLEVVQMVKNKFHRLLDGVEPCYWEDNLIHSEAFLSRLLEQARINDCHRSQSCRRGLSES</sequence>
<evidence type="ECO:0000313" key="1">
    <source>
        <dbReference type="EMBL" id="KRY79576.1"/>
    </source>
</evidence>
<dbReference type="AlphaFoldDB" id="A0A0V1F0U2"/>